<dbReference type="GO" id="GO:0005737">
    <property type="term" value="C:cytoplasm"/>
    <property type="evidence" value="ECO:0007669"/>
    <property type="project" value="TreeGrafter"/>
</dbReference>
<keyword evidence="1" id="KW-0324">Glycolysis</keyword>
<dbReference type="PROSITE" id="PS00175">
    <property type="entry name" value="PG_MUTASE"/>
    <property type="match status" value="1"/>
</dbReference>
<sequence>MIYLARHGQTAYNLEGRFQGWGDVPLDQTGRQQAQQLAIAVAEVEPVALVSSDIARAVETATIVAEHVDLELQIDPRFAETETGDWTDRSFAEVAAEDPEAFTSFVELKADWGFPGGESFATQAARVAAGLDDWRSRGETGAVVIVCHGNVIRLALRDAGRDGSERPDNGSLVALCRGWRKSSLRCSWLPQAGRSL</sequence>
<dbReference type="AlphaFoldDB" id="A0A6J7RHI6"/>
<dbReference type="EMBL" id="CAFBPX010000007">
    <property type="protein sequence ID" value="CAB5028273.1"/>
    <property type="molecule type" value="Genomic_DNA"/>
</dbReference>
<dbReference type="InterPro" id="IPR029033">
    <property type="entry name" value="His_PPase_superfam"/>
</dbReference>
<keyword evidence="2" id="KW-0413">Isomerase</keyword>
<dbReference type="Pfam" id="PF00300">
    <property type="entry name" value="His_Phos_1"/>
    <property type="match status" value="1"/>
</dbReference>
<evidence type="ECO:0000256" key="2">
    <source>
        <dbReference type="ARBA" id="ARBA00023235"/>
    </source>
</evidence>
<evidence type="ECO:0000313" key="3">
    <source>
        <dbReference type="EMBL" id="CAB5028273.1"/>
    </source>
</evidence>
<organism evidence="3">
    <name type="scientific">freshwater metagenome</name>
    <dbReference type="NCBI Taxonomy" id="449393"/>
    <lineage>
        <taxon>unclassified sequences</taxon>
        <taxon>metagenomes</taxon>
        <taxon>ecological metagenomes</taxon>
    </lineage>
</organism>
<dbReference type="PANTHER" id="PTHR48100">
    <property type="entry name" value="BROAD-SPECIFICITY PHOSPHATASE YOR283W-RELATED"/>
    <property type="match status" value="1"/>
</dbReference>
<dbReference type="Gene3D" id="3.40.50.1240">
    <property type="entry name" value="Phosphoglycerate mutase-like"/>
    <property type="match status" value="1"/>
</dbReference>
<dbReference type="SMART" id="SM00855">
    <property type="entry name" value="PGAM"/>
    <property type="match status" value="1"/>
</dbReference>
<dbReference type="PANTHER" id="PTHR48100:SF1">
    <property type="entry name" value="HISTIDINE PHOSPHATASE FAMILY PROTEIN-RELATED"/>
    <property type="match status" value="1"/>
</dbReference>
<dbReference type="SUPFAM" id="SSF53254">
    <property type="entry name" value="Phosphoglycerate mutase-like"/>
    <property type="match status" value="1"/>
</dbReference>
<reference evidence="3" key="1">
    <citation type="submission" date="2020-05" db="EMBL/GenBank/DDBJ databases">
        <authorList>
            <person name="Chiriac C."/>
            <person name="Salcher M."/>
            <person name="Ghai R."/>
            <person name="Kavagutti S V."/>
        </authorList>
    </citation>
    <scope>NUCLEOTIDE SEQUENCE</scope>
</reference>
<name>A0A6J7RHI6_9ZZZZ</name>
<dbReference type="InterPro" id="IPR013078">
    <property type="entry name" value="His_Pase_superF_clade-1"/>
</dbReference>
<accession>A0A6J7RHI6</accession>
<dbReference type="CDD" id="cd07067">
    <property type="entry name" value="HP_PGM_like"/>
    <property type="match status" value="1"/>
</dbReference>
<gene>
    <name evidence="3" type="ORF">UFOPK4175_00082</name>
</gene>
<dbReference type="InterPro" id="IPR001345">
    <property type="entry name" value="PG/BPGM_mutase_AS"/>
</dbReference>
<evidence type="ECO:0000256" key="1">
    <source>
        <dbReference type="ARBA" id="ARBA00023152"/>
    </source>
</evidence>
<proteinExistence type="predicted"/>
<dbReference type="InterPro" id="IPR050275">
    <property type="entry name" value="PGM_Phosphatase"/>
</dbReference>
<protein>
    <submittedName>
        <fullName evidence="3">Unannotated protein</fullName>
    </submittedName>
</protein>
<dbReference type="GO" id="GO:0016791">
    <property type="term" value="F:phosphatase activity"/>
    <property type="evidence" value="ECO:0007669"/>
    <property type="project" value="TreeGrafter"/>
</dbReference>